<organism evidence="2 3">
    <name type="scientific">Streptomyces alboniger</name>
    <dbReference type="NCBI Taxonomy" id="132473"/>
    <lineage>
        <taxon>Bacteria</taxon>
        <taxon>Bacillati</taxon>
        <taxon>Actinomycetota</taxon>
        <taxon>Actinomycetes</taxon>
        <taxon>Kitasatosporales</taxon>
        <taxon>Streptomycetaceae</taxon>
        <taxon>Streptomyces</taxon>
        <taxon>Streptomyces aurantiacus group</taxon>
    </lineage>
</organism>
<evidence type="ECO:0000313" key="2">
    <source>
        <dbReference type="EMBL" id="QEV21794.1"/>
    </source>
</evidence>
<keyword evidence="3" id="KW-1185">Reference proteome</keyword>
<dbReference type="EMBL" id="CP023695">
    <property type="protein sequence ID" value="QEV21794.1"/>
    <property type="molecule type" value="Genomic_DNA"/>
</dbReference>
<sequence>MRFARMVTGSTAIITAVLGLSLATAGPAAAAAAADSGTWRAYGNTNPITSSPSTWRCAGTKAIAASVAAQVCAIRSPGGGAVQAAVIVRNNRTSLYSVKASMDLYTSSARLGSWVCSSSGVGPNSWSVCFGRTMSQSAAVDSSGAANNVGLGISPKV</sequence>
<reference evidence="2 3" key="1">
    <citation type="submission" date="2017-09" db="EMBL/GenBank/DDBJ databases">
        <authorList>
            <person name="Lee N."/>
            <person name="Cho B.-K."/>
        </authorList>
    </citation>
    <scope>NUCLEOTIDE SEQUENCE [LARGE SCALE GENOMIC DNA]</scope>
    <source>
        <strain evidence="2 3">ATCC 12461</strain>
    </source>
</reference>
<evidence type="ECO:0008006" key="4">
    <source>
        <dbReference type="Google" id="ProtNLM"/>
    </source>
</evidence>
<evidence type="ECO:0000313" key="3">
    <source>
        <dbReference type="Proteomes" id="UP000326553"/>
    </source>
</evidence>
<feature type="signal peptide" evidence="1">
    <location>
        <begin position="1"/>
        <end position="30"/>
    </location>
</feature>
<protein>
    <recommendedName>
        <fullName evidence="4">Secreted protein</fullName>
    </recommendedName>
</protein>
<evidence type="ECO:0000256" key="1">
    <source>
        <dbReference type="SAM" id="SignalP"/>
    </source>
</evidence>
<keyword evidence="1" id="KW-0732">Signal</keyword>
<gene>
    <name evidence="2" type="ORF">CP975_33550</name>
</gene>
<dbReference type="Proteomes" id="UP000326553">
    <property type="component" value="Chromosome"/>
</dbReference>
<dbReference type="KEGG" id="salw:CP975_33550"/>
<dbReference type="AlphaFoldDB" id="A0A5J6HSI9"/>
<accession>A0A5J6HSI9</accession>
<name>A0A5J6HSI9_STRAD</name>
<feature type="chain" id="PRO_5023905231" description="Secreted protein" evidence="1">
    <location>
        <begin position="31"/>
        <end position="157"/>
    </location>
</feature>
<dbReference type="OrthoDB" id="4242268at2"/>
<proteinExistence type="predicted"/>
<dbReference type="RefSeq" id="WP_150477677.1">
    <property type="nucleotide sequence ID" value="NZ_CP023695.1"/>
</dbReference>